<proteinExistence type="predicted"/>
<dbReference type="AlphaFoldDB" id="A0A6J7A241"/>
<protein>
    <submittedName>
        <fullName evidence="1">Unannotated protein</fullName>
    </submittedName>
</protein>
<accession>A0A6J7A241</accession>
<dbReference type="InterPro" id="IPR032836">
    <property type="entry name" value="DsrE2-like"/>
</dbReference>
<sequence>MMAEKDSDKNPESMTIIAFSGDLDKLWPTVILSSTAAANGMDVTVFFTFWGLFPLVKDDVRITGHDAMTKMLAGMNAPGMKKAKLSKMEMGGMGHWMMRKVAKKNNLLPPEDLFVMCQDMGVNMWPCQMTMDLLGIKPEQMIDGLGEPAGAATALARMSKSQINLFI</sequence>
<dbReference type="PANTHER" id="PTHR34655:SF2">
    <property type="entry name" value="PEROXIREDOXIN FAMILY PROTEIN"/>
    <property type="match status" value="1"/>
</dbReference>
<reference evidence="1" key="1">
    <citation type="submission" date="2020-05" db="EMBL/GenBank/DDBJ databases">
        <authorList>
            <person name="Chiriac C."/>
            <person name="Salcher M."/>
            <person name="Ghai R."/>
            <person name="Kavagutti S V."/>
        </authorList>
    </citation>
    <scope>NUCLEOTIDE SEQUENCE</scope>
</reference>
<dbReference type="Gene3D" id="3.40.1260.10">
    <property type="entry name" value="DsrEFH-like"/>
    <property type="match status" value="1"/>
</dbReference>
<dbReference type="InterPro" id="IPR027396">
    <property type="entry name" value="DsrEFH-like"/>
</dbReference>
<evidence type="ECO:0000313" key="1">
    <source>
        <dbReference type="EMBL" id="CAB4826913.1"/>
    </source>
</evidence>
<dbReference type="Pfam" id="PF13686">
    <property type="entry name" value="DrsE_2"/>
    <property type="match status" value="1"/>
</dbReference>
<dbReference type="SUPFAM" id="SSF75169">
    <property type="entry name" value="DsrEFH-like"/>
    <property type="match status" value="1"/>
</dbReference>
<gene>
    <name evidence="1" type="ORF">UFOPK3204_00564</name>
</gene>
<name>A0A6J7A241_9ZZZZ</name>
<dbReference type="PANTHER" id="PTHR34655">
    <property type="entry name" value="CONSERVED WITHIN P. AEROPHILUM"/>
    <property type="match status" value="1"/>
</dbReference>
<dbReference type="EMBL" id="CAFABK010000017">
    <property type="protein sequence ID" value="CAB4826913.1"/>
    <property type="molecule type" value="Genomic_DNA"/>
</dbReference>
<organism evidence="1">
    <name type="scientific">freshwater metagenome</name>
    <dbReference type="NCBI Taxonomy" id="449393"/>
    <lineage>
        <taxon>unclassified sequences</taxon>
        <taxon>metagenomes</taxon>
        <taxon>ecological metagenomes</taxon>
    </lineage>
</organism>